<proteinExistence type="predicted"/>
<reference evidence="4" key="1">
    <citation type="submission" date="2025-08" db="UniProtKB">
        <authorList>
            <consortium name="RefSeq"/>
        </authorList>
    </citation>
    <scope>IDENTIFICATION</scope>
</reference>
<feature type="region of interest" description="Disordered" evidence="2">
    <location>
        <begin position="559"/>
        <end position="595"/>
    </location>
</feature>
<dbReference type="GeneID" id="113503931"/>
<organism evidence="3 4">
    <name type="scientific">Trichoplusia ni</name>
    <name type="common">Cabbage looper</name>
    <dbReference type="NCBI Taxonomy" id="7111"/>
    <lineage>
        <taxon>Eukaryota</taxon>
        <taxon>Metazoa</taxon>
        <taxon>Ecdysozoa</taxon>
        <taxon>Arthropoda</taxon>
        <taxon>Hexapoda</taxon>
        <taxon>Insecta</taxon>
        <taxon>Pterygota</taxon>
        <taxon>Neoptera</taxon>
        <taxon>Endopterygota</taxon>
        <taxon>Lepidoptera</taxon>
        <taxon>Glossata</taxon>
        <taxon>Ditrysia</taxon>
        <taxon>Noctuoidea</taxon>
        <taxon>Noctuidae</taxon>
        <taxon>Plusiinae</taxon>
        <taxon>Trichoplusia</taxon>
    </lineage>
</organism>
<feature type="compositionally biased region" description="Basic and acidic residues" evidence="2">
    <location>
        <begin position="282"/>
        <end position="300"/>
    </location>
</feature>
<dbReference type="AlphaFoldDB" id="A0A7E5WNG4"/>
<dbReference type="OrthoDB" id="7485528at2759"/>
<evidence type="ECO:0000313" key="3">
    <source>
        <dbReference type="Proteomes" id="UP000322000"/>
    </source>
</evidence>
<dbReference type="KEGG" id="tnl:113503931"/>
<evidence type="ECO:0000256" key="2">
    <source>
        <dbReference type="SAM" id="MobiDB-lite"/>
    </source>
</evidence>
<sequence length="913" mass="103658">MRSTVVVSVDLRTPRVADVLRGNMKLPVFVLVLVALHAAHARITRQRNNQTSKRELLEGNFGDRKALLSKYAAVSVPGIQYAENINDELADQSPAQQIFGARLPQIAKISDVLTGQGPPFEVAVANHLYAPVSVYQARLSSPTTFEIPSPAASQLAYPHPKSYKPRKHAQEQKPAVLPPREAEQLRYQVNVPVYAVKQPRFRFETYPRPFSHVMHRLQQINSQNPYQQQPAPQPYPAYDDIGPNRFAGPAIPSQYAQPQGLIQLVPYDSGYDYVDMADKALASDESREELKPEATERPKLQSELPQPKKGYRAHPNGAISFASFTQGLPPKPHLKVSKPQPVEASVQQTDQSSPIQSYQHQEQKEAKESLHYPPIFEQYLRQLQKYQPYQQEVTIQAAPQSSPQLMTYNVPIRQQPRNLNPLRQQLLIESPHQVLQTLPFQRIPAFKPLPQTQLRPESHYPSTTASPTTQKSVPQFESVPQVKQFIYHGQPTQNQAQFTQPIVPVVPHRHLTPLPPLKPNYSQSVKPLVYQTPPAFLPTPVQPLATATPKLSFNDQIISSTTTRPTVNDEAVYEDEEQKEEIAPQQNGTPKSLEPEITYQSQPTALPLEPVSVTVQPTTYRPSTSNEPRSDNEQHTTPQPQYHSTENPQPTLTPPRHEVIIQRQELQELILEPTPQPVSAHIYSHPRQQPNSGNQHEHEVYQIQSQPLRNDLEQLQPQLYQQIIQELRSQENQRGARQREESLESLRQQLESQLYQNQQRSQPVPQQYQAQQLQIQLQKEQTQSQQEQGDVEAKEYEQNTQLEPQNALHQPFSASQSSDKPQKKPEPQGDDQQKTVPHTAESEEQKEPPHTPAEPKPVAANGDESFLGSNYPLFQQIYRQPHELVVHPEYGSPVGISGLPDVQFFWEICRIII</sequence>
<keyword evidence="3" id="KW-1185">Reference proteome</keyword>
<feature type="region of interest" description="Disordered" evidence="2">
    <location>
        <begin position="804"/>
        <end position="865"/>
    </location>
</feature>
<feature type="compositionally biased region" description="Polar residues" evidence="2">
    <location>
        <begin position="345"/>
        <end position="360"/>
    </location>
</feature>
<feature type="compositionally biased region" description="Basic and acidic residues" evidence="2">
    <location>
        <begin position="840"/>
        <end position="849"/>
    </location>
</feature>
<feature type="compositionally biased region" description="Polar residues" evidence="2">
    <location>
        <begin position="617"/>
        <end position="627"/>
    </location>
</feature>
<dbReference type="Proteomes" id="UP000322000">
    <property type="component" value="Chromosome 20"/>
</dbReference>
<feature type="compositionally biased region" description="Polar residues" evidence="2">
    <location>
        <begin position="804"/>
        <end position="819"/>
    </location>
</feature>
<accession>A0A7E5WNG4</accession>
<feature type="region of interest" description="Disordered" evidence="2">
    <location>
        <begin position="679"/>
        <end position="702"/>
    </location>
</feature>
<keyword evidence="1" id="KW-0175">Coiled coil</keyword>
<feature type="compositionally biased region" description="Basic and acidic residues" evidence="2">
    <location>
        <begin position="820"/>
        <end position="833"/>
    </location>
</feature>
<evidence type="ECO:0000256" key="1">
    <source>
        <dbReference type="SAM" id="Coils"/>
    </source>
</evidence>
<gene>
    <name evidence="4" type="primary">LOC113503931</name>
</gene>
<feature type="region of interest" description="Disordered" evidence="2">
    <location>
        <begin position="282"/>
        <end position="367"/>
    </location>
</feature>
<feature type="compositionally biased region" description="Polar residues" evidence="2">
    <location>
        <begin position="635"/>
        <end position="650"/>
    </location>
</feature>
<dbReference type="RefSeq" id="XP_026741877.1">
    <property type="nucleotide sequence ID" value="XM_026886076.1"/>
</dbReference>
<name>A0A7E5WNG4_TRINI</name>
<evidence type="ECO:0000313" key="4">
    <source>
        <dbReference type="RefSeq" id="XP_026741877.1"/>
    </source>
</evidence>
<feature type="region of interest" description="Disordered" evidence="2">
    <location>
        <begin position="617"/>
        <end position="654"/>
    </location>
</feature>
<dbReference type="InParanoid" id="A0A7E5WNG4"/>
<feature type="coiled-coil region" evidence="1">
    <location>
        <begin position="733"/>
        <end position="790"/>
    </location>
</feature>
<protein>
    <submittedName>
        <fullName evidence="4">Chromatin modification-related protein eaf-1-like</fullName>
    </submittedName>
</protein>
<feature type="region of interest" description="Disordered" evidence="2">
    <location>
        <begin position="453"/>
        <end position="473"/>
    </location>
</feature>
<feature type="region of interest" description="Disordered" evidence="2">
    <location>
        <begin position="156"/>
        <end position="175"/>
    </location>
</feature>